<feature type="domain" description="Peptidase A2" evidence="3">
    <location>
        <begin position="60"/>
        <end position="99"/>
    </location>
</feature>
<dbReference type="InterPro" id="IPR001995">
    <property type="entry name" value="Peptidase_A2_cat"/>
</dbReference>
<evidence type="ECO:0000256" key="1">
    <source>
        <dbReference type="ARBA" id="ARBA00022801"/>
    </source>
</evidence>
<feature type="chain" id="PRO_5021942243" evidence="2">
    <location>
        <begin position="26"/>
        <end position="344"/>
    </location>
</feature>
<evidence type="ECO:0000313" key="4">
    <source>
        <dbReference type="EMBL" id="TWB27599.1"/>
    </source>
</evidence>
<dbReference type="CDD" id="cd05483">
    <property type="entry name" value="retropepsin_like_bacteria"/>
    <property type="match status" value="2"/>
</dbReference>
<dbReference type="EMBL" id="VITO01000006">
    <property type="protein sequence ID" value="TWB27599.1"/>
    <property type="molecule type" value="Genomic_DNA"/>
</dbReference>
<keyword evidence="1" id="KW-0378">Hydrolase</keyword>
<dbReference type="GO" id="GO:0006508">
    <property type="term" value="P:proteolysis"/>
    <property type="evidence" value="ECO:0007669"/>
    <property type="project" value="UniProtKB-KW"/>
</dbReference>
<organism evidence="4 5">
    <name type="scientific">Nitrospirillum amazonense</name>
    <dbReference type="NCBI Taxonomy" id="28077"/>
    <lineage>
        <taxon>Bacteria</taxon>
        <taxon>Pseudomonadati</taxon>
        <taxon>Pseudomonadota</taxon>
        <taxon>Alphaproteobacteria</taxon>
        <taxon>Rhodospirillales</taxon>
        <taxon>Azospirillaceae</taxon>
        <taxon>Nitrospirillum</taxon>
    </lineage>
</organism>
<evidence type="ECO:0000256" key="2">
    <source>
        <dbReference type="SAM" id="SignalP"/>
    </source>
</evidence>
<comment type="caution">
    <text evidence="4">The sequence shown here is derived from an EMBL/GenBank/DDBJ whole genome shotgun (WGS) entry which is preliminary data.</text>
</comment>
<dbReference type="InterPro" id="IPR034122">
    <property type="entry name" value="Retropepsin-like_bacterial"/>
</dbReference>
<proteinExistence type="predicted"/>
<keyword evidence="2" id="KW-0732">Signal</keyword>
<keyword evidence="5" id="KW-1185">Reference proteome</keyword>
<accession>A0A560G180</accession>
<dbReference type="RefSeq" id="WP_145616732.1">
    <property type="nucleotide sequence ID" value="NZ_JAYNFR010000001.1"/>
</dbReference>
<dbReference type="PROSITE" id="PS50175">
    <property type="entry name" value="ASP_PROT_RETROV"/>
    <property type="match status" value="1"/>
</dbReference>
<dbReference type="GO" id="GO:0004190">
    <property type="term" value="F:aspartic-type endopeptidase activity"/>
    <property type="evidence" value="ECO:0007669"/>
    <property type="project" value="InterPro"/>
</dbReference>
<dbReference type="Pfam" id="PF13650">
    <property type="entry name" value="Asp_protease_2"/>
    <property type="match status" value="2"/>
</dbReference>
<evidence type="ECO:0000259" key="3">
    <source>
        <dbReference type="PROSITE" id="PS50175"/>
    </source>
</evidence>
<feature type="signal peptide" evidence="2">
    <location>
        <begin position="1"/>
        <end position="25"/>
    </location>
</feature>
<dbReference type="AlphaFoldDB" id="A0A560G180"/>
<dbReference type="SUPFAM" id="SSF50630">
    <property type="entry name" value="Acid proteases"/>
    <property type="match status" value="2"/>
</dbReference>
<reference evidence="4 5" key="1">
    <citation type="submission" date="2019-06" db="EMBL/GenBank/DDBJ databases">
        <title>Genomic Encyclopedia of Type Strains, Phase IV (KMG-V): Genome sequencing to study the core and pangenomes of soil and plant-associated prokaryotes.</title>
        <authorList>
            <person name="Whitman W."/>
        </authorList>
    </citation>
    <scope>NUCLEOTIDE SEQUENCE [LARGE SCALE GENOMIC DNA]</scope>
    <source>
        <strain evidence="4 5">BR 11865</strain>
    </source>
</reference>
<name>A0A560G180_9PROT</name>
<keyword evidence="4" id="KW-0645">Protease</keyword>
<dbReference type="InterPro" id="IPR021109">
    <property type="entry name" value="Peptidase_aspartic_dom_sf"/>
</dbReference>
<dbReference type="PANTHER" id="PTHR12917:SF18">
    <property type="entry name" value="DNA DAMAGE-INDUCIBLE PROTEIN 1-LIKE"/>
    <property type="match status" value="1"/>
</dbReference>
<sequence>MRMRVWGRRAAMLAALAGTIAPGLAWGGVADCHLNKISELALKLERNQPIVEGSINGKAVRALLDTGSYRTMLTSTGAARLGLDVTKHYEAGKVAGVGGEVHIGSAPVDKLTIGSWQVNDLRLQVIDNSNVGPGVELILGQDIFSQADVELDFAHSIVRFFQPQGCDDVPLAYWAQSYAEALMKPPQGRRTANIVHVALNGYEFWATLDTGASHSSLQQRIAHRAGVHEDDAGVTPGGGSHGIGKDTINTWIGTFETFTIGDETVRNVKIRFGDYSRGWDPEKAGATDMLLGADFIKTHHIYIANSQNKLYFTNVGRPIFSVEPVAARTESEGGKSEDKGAGSN</sequence>
<dbReference type="Proteomes" id="UP000316545">
    <property type="component" value="Unassembled WGS sequence"/>
</dbReference>
<gene>
    <name evidence="4" type="ORF">FBZ88_10658</name>
</gene>
<evidence type="ECO:0000313" key="5">
    <source>
        <dbReference type="Proteomes" id="UP000316545"/>
    </source>
</evidence>
<dbReference type="PANTHER" id="PTHR12917">
    <property type="entry name" value="ASPARTYL PROTEASE DDI-RELATED"/>
    <property type="match status" value="1"/>
</dbReference>
<protein>
    <submittedName>
        <fullName evidence="4">Aspartyl protease</fullName>
    </submittedName>
</protein>
<dbReference type="Gene3D" id="2.40.70.10">
    <property type="entry name" value="Acid Proteases"/>
    <property type="match status" value="2"/>
</dbReference>